<dbReference type="GO" id="GO:0005886">
    <property type="term" value="C:plasma membrane"/>
    <property type="evidence" value="ECO:0007669"/>
    <property type="project" value="TreeGrafter"/>
</dbReference>
<accession>A0A9Q0T612</accession>
<feature type="binding site" evidence="13">
    <location>
        <position position="429"/>
    </location>
    <ligand>
        <name>ATP</name>
        <dbReference type="ChEBI" id="CHEBI:30616"/>
    </ligand>
</feature>
<dbReference type="NCBIfam" id="TIGR01494">
    <property type="entry name" value="ATPase_P-type"/>
    <property type="match status" value="2"/>
</dbReference>
<name>A0A9Q0T612_9ROSI</name>
<dbReference type="GO" id="GO:0016887">
    <property type="term" value="F:ATP hydrolysis activity"/>
    <property type="evidence" value="ECO:0007669"/>
    <property type="project" value="InterPro"/>
</dbReference>
<evidence type="ECO:0000256" key="10">
    <source>
        <dbReference type="ARBA" id="ARBA00023136"/>
    </source>
</evidence>
<reference evidence="18" key="2">
    <citation type="journal article" date="2023" name="Int. J. Mol. Sci.">
        <title>De Novo Assembly and Annotation of 11 Diverse Shrub Willow (Salix) Genomes Reveals Novel Gene Organization in Sex-Linked Regions.</title>
        <authorList>
            <person name="Hyden B."/>
            <person name="Feng K."/>
            <person name="Yates T.B."/>
            <person name="Jawdy S."/>
            <person name="Cereghino C."/>
            <person name="Smart L.B."/>
            <person name="Muchero W."/>
        </authorList>
    </citation>
    <scope>NUCLEOTIDE SEQUENCE</scope>
    <source>
        <tissue evidence="18">Shoot tip</tissue>
    </source>
</reference>
<evidence type="ECO:0000256" key="4">
    <source>
        <dbReference type="ARBA" id="ARBA00022723"/>
    </source>
</evidence>
<dbReference type="Pfam" id="PF16209">
    <property type="entry name" value="PhoLip_ATPase_N"/>
    <property type="match status" value="1"/>
</dbReference>
<comment type="similarity">
    <text evidence="2 15">Belongs to the cation transport ATPase (P-type) (TC 3.A.3) family. Type IV subfamily.</text>
</comment>
<dbReference type="SUPFAM" id="SSF81665">
    <property type="entry name" value="Calcium ATPase, transmembrane domain M"/>
    <property type="match status" value="1"/>
</dbReference>
<feature type="binding site" evidence="13">
    <location>
        <position position="771"/>
    </location>
    <ligand>
        <name>ATP</name>
        <dbReference type="ChEBI" id="CHEBI:30616"/>
    </ligand>
</feature>
<keyword evidence="3 15" id="KW-0812">Transmembrane</keyword>
<feature type="binding site" evidence="13">
    <location>
        <position position="772"/>
    </location>
    <ligand>
        <name>ATP</name>
        <dbReference type="ChEBI" id="CHEBI:30616"/>
    </ligand>
</feature>
<dbReference type="SUPFAM" id="SSF81660">
    <property type="entry name" value="Metal cation-transporting ATPase, ATP-binding domain N"/>
    <property type="match status" value="1"/>
</dbReference>
<feature type="transmembrane region" description="Helical" evidence="15">
    <location>
        <begin position="976"/>
        <end position="997"/>
    </location>
</feature>
<comment type="catalytic activity">
    <reaction evidence="11 15">
        <text>ATP + H2O + phospholipidSide 1 = ADP + phosphate + phospholipidSide 2.</text>
        <dbReference type="EC" id="7.6.2.1"/>
    </reaction>
</comment>
<feature type="transmembrane region" description="Helical" evidence="15">
    <location>
        <begin position="360"/>
        <end position="382"/>
    </location>
</feature>
<sequence length="1192" mass="135707">MHESSRRTRGKVRWSKLYSFSCLRPHTSDPDSAQELIGQPGFSRVVFCNEPQLHKRKPYKYTSNSVSTKKYTAVTFLPKALFEQFRRVANLYFLLTAALSITSLAPVKPLTLIGPLVFVVGISMLKEAVEDWYRFLQDLNVNNRTVKARAENGLFVDKLWREISVGDVVKVKKDEYFSSDLLLLSSSYEDGVCYVETMNLDGETSLKIKRSLEATLHLNEDAKFSVFKATTRCEDPNPSLYTFVGNLEFESKIYPLSPTQILLRDSKLRNTDYVYGAVIFSGHDTKVVRNSTMSPSKRSRLEKKMDKVIYLLFSMLLLISLVTSIGSSVVIKSDMSQWWYLSLEDSDPLFDPSNPSKSGFLQFIRALILYGYLIPISLYVSIEIVKMLQARFINKDKKMYDEATCKSVQARTSNLNEELGQVEIILSDKTGTLTCNQMEFRKCSIAGFSYGGNINEVDIAASKRMNTDSEAYRSSIDQSDTTSQSLEMSEFSVVDIIAQQAILRGHENADNSNARNSRLSDVRKESVIKGFNFRDDRLMNNQWIYRSDFFYMTMFFRVMALCHTGIPVEDGQTDKLKYEAESPEEVAFLIASQEFGFQFFQRTQSLMTLKELDPSSGKQVKREYKLLNLLEFSSSRKRMSVIVRDEDGKIYLLCKGADSIIFDRLADNGGAYLESTTSHLSNYAEDGFRTLAFAYRALELAEYEQWNSIFTQAKTTVGPEREELLEHATEMIEKELILLGVVAVEDKLQKGVLECIDKLAQAGIKIWLLTGDKKETAINIGFSCSLLRQDMKQFHVCLSKETESKKPAEVAHRHWHIQITRLVKKHTGKTTLAIGDGANDVGMIQEADIGVGISGMEGMQAVMASNFSLPQFRFLERLLIVHGHWCYKRISKMVLYSVYKNIAFGLTLFYYEILTNFSGDSLYDDWYMVVFNVFLTSMPVISLGVFEQDVSSDVCLQFPSLYRQGLRNIIFSWSRVVGWILNGIVAASVIFLANVYIFSAAAFRQEGHVADITQFGAIMYTCIIWTVNCQIALIITHFTWIQHLFIWGSVLLWYIFALAYGALPPDYSQRGFNILTESIGAAPLYWVATFLVTIAALLPYFTHIAVQSLLSPMDDHIIREMKHGKKDVTENQMWLREQRNSQRSTQVGFSARVDARIRSFKEGLSLKRISIYNKSATNTPFYKSWTSSPLFS</sequence>
<dbReference type="InterPro" id="IPR023299">
    <property type="entry name" value="ATPase_P-typ_cyto_dom_N"/>
</dbReference>
<dbReference type="InterPro" id="IPR023214">
    <property type="entry name" value="HAD_sf"/>
</dbReference>
<feature type="binding site" evidence="13">
    <location>
        <position position="839"/>
    </location>
    <ligand>
        <name>ATP</name>
        <dbReference type="ChEBI" id="CHEBI:30616"/>
    </ligand>
</feature>
<dbReference type="InterPro" id="IPR006539">
    <property type="entry name" value="P-type_ATPase_IV"/>
</dbReference>
<proteinExistence type="inferred from homology"/>
<dbReference type="GO" id="GO:0140326">
    <property type="term" value="F:ATPase-coupled intramembrane lipid transporter activity"/>
    <property type="evidence" value="ECO:0007669"/>
    <property type="project" value="UniProtKB-EC"/>
</dbReference>
<feature type="active site" description="4-aspartylphosphate intermediate" evidence="12">
    <location>
        <position position="428"/>
    </location>
</feature>
<dbReference type="FunFam" id="3.40.1110.10:FF:000146">
    <property type="entry name" value="Phospholipid-transporting ATPase"/>
    <property type="match status" value="1"/>
</dbReference>
<evidence type="ECO:0000256" key="12">
    <source>
        <dbReference type="PIRSR" id="PIRSR606539-1"/>
    </source>
</evidence>
<keyword evidence="4 14" id="KW-0479">Metal-binding</keyword>
<gene>
    <name evidence="18" type="ORF">OIU74_013189</name>
</gene>
<dbReference type="Pfam" id="PF16212">
    <property type="entry name" value="PhoLip_ATPase_C"/>
    <property type="match status" value="1"/>
</dbReference>
<feature type="binding site" evidence="13">
    <location>
        <position position="655"/>
    </location>
    <ligand>
        <name>ATP</name>
        <dbReference type="ChEBI" id="CHEBI:30616"/>
    </ligand>
</feature>
<keyword evidence="7 14" id="KW-0460">Magnesium</keyword>
<evidence type="ECO:0000256" key="8">
    <source>
        <dbReference type="ARBA" id="ARBA00022967"/>
    </source>
</evidence>
<comment type="caution">
    <text evidence="18">The sequence shown here is derived from an EMBL/GenBank/DDBJ whole genome shotgun (WGS) entry which is preliminary data.</text>
</comment>
<feature type="binding site" evidence="13">
    <location>
        <position position="585"/>
    </location>
    <ligand>
        <name>ATP</name>
        <dbReference type="ChEBI" id="CHEBI:30616"/>
    </ligand>
</feature>
<evidence type="ECO:0000256" key="3">
    <source>
        <dbReference type="ARBA" id="ARBA00022692"/>
    </source>
</evidence>
<feature type="binding site" evidence="13">
    <location>
        <position position="689"/>
    </location>
    <ligand>
        <name>ATP</name>
        <dbReference type="ChEBI" id="CHEBI:30616"/>
    </ligand>
</feature>
<feature type="binding site" evidence="13">
    <location>
        <position position="428"/>
    </location>
    <ligand>
        <name>ATP</name>
        <dbReference type="ChEBI" id="CHEBI:30616"/>
    </ligand>
</feature>
<keyword evidence="6 13" id="KW-0067">ATP-binding</keyword>
<feature type="binding site" evidence="13">
    <location>
        <position position="770"/>
    </location>
    <ligand>
        <name>ATP</name>
        <dbReference type="ChEBI" id="CHEBI:30616"/>
    </ligand>
</feature>
<feature type="transmembrane region" description="Helical" evidence="15">
    <location>
        <begin position="894"/>
        <end position="914"/>
    </location>
</feature>
<dbReference type="InterPro" id="IPR001757">
    <property type="entry name" value="P_typ_ATPase"/>
</dbReference>
<evidence type="ECO:0000313" key="18">
    <source>
        <dbReference type="EMBL" id="KAJ6701973.1"/>
    </source>
</evidence>
<evidence type="ECO:0000256" key="1">
    <source>
        <dbReference type="ARBA" id="ARBA00004141"/>
    </source>
</evidence>
<dbReference type="InterPro" id="IPR018303">
    <property type="entry name" value="ATPase_P-typ_P_site"/>
</dbReference>
<dbReference type="InterPro" id="IPR008250">
    <property type="entry name" value="ATPase_P-typ_transduc_dom_A_sf"/>
</dbReference>
<feature type="binding site" evidence="14">
    <location>
        <position position="430"/>
    </location>
    <ligand>
        <name>Mg(2+)</name>
        <dbReference type="ChEBI" id="CHEBI:18420"/>
    </ligand>
</feature>
<protein>
    <recommendedName>
        <fullName evidence="15">Phospholipid-transporting ATPase</fullName>
        <ecNumber evidence="15">7.6.2.1</ecNumber>
    </recommendedName>
</protein>
<dbReference type="EC" id="7.6.2.1" evidence="15"/>
<evidence type="ECO:0000256" key="6">
    <source>
        <dbReference type="ARBA" id="ARBA00022840"/>
    </source>
</evidence>
<keyword evidence="5 13" id="KW-0547">Nucleotide-binding</keyword>
<evidence type="ECO:0000256" key="15">
    <source>
        <dbReference type="RuleBase" id="RU362033"/>
    </source>
</evidence>
<feature type="transmembrane region" description="Helical" evidence="15">
    <location>
        <begin position="926"/>
        <end position="946"/>
    </location>
</feature>
<dbReference type="Proteomes" id="UP001151752">
    <property type="component" value="Chromosome 1"/>
</dbReference>
<dbReference type="PRINTS" id="PR00119">
    <property type="entry name" value="CATATPASE"/>
</dbReference>
<dbReference type="EMBL" id="JAPFFM010000016">
    <property type="protein sequence ID" value="KAJ6701973.1"/>
    <property type="molecule type" value="Genomic_DNA"/>
</dbReference>
<evidence type="ECO:0000313" key="19">
    <source>
        <dbReference type="Proteomes" id="UP001151752"/>
    </source>
</evidence>
<keyword evidence="8 15" id="KW-1278">Translocase</keyword>
<evidence type="ECO:0000256" key="7">
    <source>
        <dbReference type="ARBA" id="ARBA00022842"/>
    </source>
</evidence>
<feature type="binding site" evidence="14">
    <location>
        <position position="840"/>
    </location>
    <ligand>
        <name>Mg(2+)</name>
        <dbReference type="ChEBI" id="CHEBI:18420"/>
    </ligand>
</feature>
<feature type="binding site" evidence="13">
    <location>
        <position position="430"/>
    </location>
    <ligand>
        <name>ATP</name>
        <dbReference type="ChEBI" id="CHEBI:30616"/>
    </ligand>
</feature>
<feature type="binding site" evidence="13">
    <location>
        <position position="632"/>
    </location>
    <ligand>
        <name>ATP</name>
        <dbReference type="ChEBI" id="CHEBI:30616"/>
    </ligand>
</feature>
<evidence type="ECO:0000256" key="11">
    <source>
        <dbReference type="ARBA" id="ARBA00034036"/>
    </source>
</evidence>
<dbReference type="InterPro" id="IPR036412">
    <property type="entry name" value="HAD-like_sf"/>
</dbReference>
<evidence type="ECO:0000259" key="16">
    <source>
        <dbReference type="Pfam" id="PF16209"/>
    </source>
</evidence>
<organism evidence="18 19">
    <name type="scientific">Salix koriyanagi</name>
    <dbReference type="NCBI Taxonomy" id="2511006"/>
    <lineage>
        <taxon>Eukaryota</taxon>
        <taxon>Viridiplantae</taxon>
        <taxon>Streptophyta</taxon>
        <taxon>Embryophyta</taxon>
        <taxon>Tracheophyta</taxon>
        <taxon>Spermatophyta</taxon>
        <taxon>Magnoliopsida</taxon>
        <taxon>eudicotyledons</taxon>
        <taxon>Gunneridae</taxon>
        <taxon>Pentapetalae</taxon>
        <taxon>rosids</taxon>
        <taxon>fabids</taxon>
        <taxon>Malpighiales</taxon>
        <taxon>Salicaceae</taxon>
        <taxon>Saliceae</taxon>
        <taxon>Salix</taxon>
    </lineage>
</organism>
<feature type="binding site" evidence="14">
    <location>
        <position position="428"/>
    </location>
    <ligand>
        <name>Mg(2+)</name>
        <dbReference type="ChEBI" id="CHEBI:18420"/>
    </ligand>
</feature>
<evidence type="ECO:0000256" key="5">
    <source>
        <dbReference type="ARBA" id="ARBA00022741"/>
    </source>
</evidence>
<dbReference type="PROSITE" id="PS00154">
    <property type="entry name" value="ATPASE_E1_E2"/>
    <property type="match status" value="1"/>
</dbReference>
<evidence type="ECO:0000256" key="9">
    <source>
        <dbReference type="ARBA" id="ARBA00022989"/>
    </source>
</evidence>
<dbReference type="InterPro" id="IPR032630">
    <property type="entry name" value="P_typ_ATPase_c"/>
</dbReference>
<reference evidence="18" key="1">
    <citation type="submission" date="2022-11" db="EMBL/GenBank/DDBJ databases">
        <authorList>
            <person name="Hyden B.L."/>
            <person name="Feng K."/>
            <person name="Yates T."/>
            <person name="Jawdy S."/>
            <person name="Smart L.B."/>
            <person name="Muchero W."/>
        </authorList>
    </citation>
    <scope>NUCLEOTIDE SEQUENCE</scope>
    <source>
        <tissue evidence="18">Shoot tip</tissue>
    </source>
</reference>
<evidence type="ECO:0000256" key="14">
    <source>
        <dbReference type="PIRSR" id="PIRSR606539-3"/>
    </source>
</evidence>
<comment type="cofactor">
    <cofactor evidence="14">
        <name>Mg(2+)</name>
        <dbReference type="ChEBI" id="CHEBI:18420"/>
    </cofactor>
</comment>
<keyword evidence="9 15" id="KW-1133">Transmembrane helix</keyword>
<dbReference type="PANTHER" id="PTHR24092:SF157">
    <property type="entry name" value="PHOSPHOLIPID-TRANSPORTING ATPASE"/>
    <property type="match status" value="1"/>
</dbReference>
<feature type="transmembrane region" description="Helical" evidence="15">
    <location>
        <begin position="308"/>
        <end position="331"/>
    </location>
</feature>
<dbReference type="InterPro" id="IPR032631">
    <property type="entry name" value="P-type_ATPase_N"/>
</dbReference>
<feature type="transmembrane region" description="Helical" evidence="15">
    <location>
        <begin position="1044"/>
        <end position="1063"/>
    </location>
</feature>
<feature type="binding site" evidence="14">
    <location>
        <position position="836"/>
    </location>
    <ligand>
        <name>Mg(2+)</name>
        <dbReference type="ChEBI" id="CHEBI:18420"/>
    </ligand>
</feature>
<keyword evidence="10 15" id="KW-0472">Membrane</keyword>
<keyword evidence="19" id="KW-1185">Reference proteome</keyword>
<dbReference type="Gene3D" id="3.40.50.1000">
    <property type="entry name" value="HAD superfamily/HAD-like"/>
    <property type="match status" value="1"/>
</dbReference>
<feature type="domain" description="P-type ATPase C-terminal" evidence="17">
    <location>
        <begin position="862"/>
        <end position="1112"/>
    </location>
</feature>
<dbReference type="NCBIfam" id="TIGR01652">
    <property type="entry name" value="ATPase-Plipid"/>
    <property type="match status" value="1"/>
</dbReference>
<dbReference type="Pfam" id="PF13246">
    <property type="entry name" value="Cation_ATPase"/>
    <property type="match status" value="1"/>
</dbReference>
<feature type="binding site" evidence="13">
    <location>
        <position position="840"/>
    </location>
    <ligand>
        <name>ATP</name>
        <dbReference type="ChEBI" id="CHEBI:30616"/>
    </ligand>
</feature>
<dbReference type="Gene3D" id="3.40.1110.10">
    <property type="entry name" value="Calcium-transporting ATPase, cytoplasmic domain N"/>
    <property type="match status" value="1"/>
</dbReference>
<evidence type="ECO:0000259" key="17">
    <source>
        <dbReference type="Pfam" id="PF16212"/>
    </source>
</evidence>
<dbReference type="Gene3D" id="2.70.150.10">
    <property type="entry name" value="Calcium-transporting ATPase, cytoplasmic transduction domain A"/>
    <property type="match status" value="1"/>
</dbReference>
<comment type="subcellular location">
    <subcellularLocation>
        <location evidence="1 15">Membrane</location>
        <topology evidence="1 15">Multi-pass membrane protein</topology>
    </subcellularLocation>
</comment>
<evidence type="ECO:0000256" key="13">
    <source>
        <dbReference type="PIRSR" id="PIRSR606539-2"/>
    </source>
</evidence>
<evidence type="ECO:0000256" key="2">
    <source>
        <dbReference type="ARBA" id="ARBA00008109"/>
    </source>
</evidence>
<dbReference type="GO" id="GO:0045332">
    <property type="term" value="P:phospholipid translocation"/>
    <property type="evidence" value="ECO:0007669"/>
    <property type="project" value="TreeGrafter"/>
</dbReference>
<dbReference type="SUPFAM" id="SSF81653">
    <property type="entry name" value="Calcium ATPase, transduction domain A"/>
    <property type="match status" value="1"/>
</dbReference>
<dbReference type="InterPro" id="IPR023298">
    <property type="entry name" value="ATPase_P-typ_TM_dom_sf"/>
</dbReference>
<dbReference type="FunFam" id="2.70.150.10:FF:000023">
    <property type="entry name" value="Phospholipid-transporting ATPase"/>
    <property type="match status" value="1"/>
</dbReference>
<dbReference type="SUPFAM" id="SSF56784">
    <property type="entry name" value="HAD-like"/>
    <property type="match status" value="1"/>
</dbReference>
<feature type="domain" description="P-type ATPase N-terminal" evidence="16">
    <location>
        <begin position="46"/>
        <end position="113"/>
    </location>
</feature>
<dbReference type="GO" id="GO:0005524">
    <property type="term" value="F:ATP binding"/>
    <property type="evidence" value="ECO:0007669"/>
    <property type="project" value="UniProtKB-UniRule"/>
</dbReference>
<feature type="transmembrane region" description="Helical" evidence="15">
    <location>
        <begin position="1017"/>
        <end position="1037"/>
    </location>
</feature>
<feature type="transmembrane region" description="Helical" evidence="15">
    <location>
        <begin position="1083"/>
        <end position="1101"/>
    </location>
</feature>
<dbReference type="GO" id="GO:0000287">
    <property type="term" value="F:magnesium ion binding"/>
    <property type="evidence" value="ECO:0007669"/>
    <property type="project" value="UniProtKB-UniRule"/>
</dbReference>
<dbReference type="AlphaFoldDB" id="A0A9Q0T612"/>
<dbReference type="PANTHER" id="PTHR24092">
    <property type="entry name" value="PROBABLE PHOSPHOLIPID-TRANSPORTING ATPASE"/>
    <property type="match status" value="1"/>
</dbReference>